<dbReference type="RefSeq" id="WP_003106155.1">
    <property type="nucleotide sequence ID" value="NZ_AP014839.1"/>
</dbReference>
<proteinExistence type="predicted"/>
<reference evidence="11" key="1">
    <citation type="submission" date="2015-06" db="EMBL/GenBank/DDBJ databases">
        <authorList>
            <person name="Radhakrishnan Rajesh"/>
            <person name="Underwood Anthony"/>
            <person name="Al-Shahib Ali"/>
        </authorList>
    </citation>
    <scope>NUCLEOTIDE SEQUENCE [LARGE SCALE GENOMIC DNA]</scope>
    <source>
        <strain evidence="11">P19_London_7_VIM_2_05_10</strain>
    </source>
</reference>
<keyword evidence="4" id="KW-0479">Metal-binding</keyword>
<dbReference type="GO" id="GO:0004813">
    <property type="term" value="F:alanine-tRNA ligase activity"/>
    <property type="evidence" value="ECO:0007669"/>
    <property type="project" value="InterPro"/>
</dbReference>
<evidence type="ECO:0000256" key="4">
    <source>
        <dbReference type="ARBA" id="ARBA00022723"/>
    </source>
</evidence>
<accession>A0A0F7QNT5</accession>
<dbReference type="GO" id="GO:0046872">
    <property type="term" value="F:metal ion binding"/>
    <property type="evidence" value="ECO:0007669"/>
    <property type="project" value="UniProtKB-KW"/>
</dbReference>
<dbReference type="InterPro" id="IPR018165">
    <property type="entry name" value="Ala-tRNA-synth_IIc_core"/>
</dbReference>
<dbReference type="SMR" id="A0A0F7QNT5"/>
<reference evidence="10 13" key="4">
    <citation type="submission" date="2018-07" db="EMBL/GenBank/DDBJ databases">
        <title>Mechanisms of high-level aminoglycoside resistance among Gram-negative pathogens in Brazil.</title>
        <authorList>
            <person name="Ballaben A.S."/>
            <person name="Darini A.L.C."/>
            <person name="Doi Y."/>
        </authorList>
    </citation>
    <scope>NUCLEOTIDE SEQUENCE [LARGE SCALE GENOMIC DNA]</scope>
    <source>
        <strain evidence="10 13">B2-305</strain>
    </source>
</reference>
<comment type="subcellular location">
    <subcellularLocation>
        <location evidence="2">Cytoplasm</location>
    </subcellularLocation>
</comment>
<evidence type="ECO:0000313" key="9">
    <source>
        <dbReference type="EMBL" id="OTI57895.1"/>
    </source>
</evidence>
<dbReference type="Pfam" id="PF01411">
    <property type="entry name" value="tRNA-synt_2c"/>
    <property type="match status" value="1"/>
</dbReference>
<dbReference type="SUPFAM" id="SSF55186">
    <property type="entry name" value="ThrRS/AlaRS common domain"/>
    <property type="match status" value="1"/>
</dbReference>
<name>A0A0F7QNT5_PSEAI</name>
<evidence type="ECO:0000256" key="5">
    <source>
        <dbReference type="ARBA" id="ARBA00022833"/>
    </source>
</evidence>
<dbReference type="InterPro" id="IPR051335">
    <property type="entry name" value="Alanyl-tRNA_Editing_Enzymes"/>
</dbReference>
<gene>
    <name evidence="8" type="primary">alaS_2</name>
    <name evidence="9" type="ORF">CAZ10_24810</name>
    <name evidence="10" type="ORF">DT376_19810</name>
    <name evidence="8" type="ORF">PAERUG_P19_London_7_VIM_2_05_10_01350</name>
</gene>
<dbReference type="SUPFAM" id="SSF50447">
    <property type="entry name" value="Translation proteins"/>
    <property type="match status" value="1"/>
</dbReference>
<dbReference type="EMBL" id="CVVU01000066">
    <property type="protein sequence ID" value="CRO32455.1"/>
    <property type="molecule type" value="Genomic_DNA"/>
</dbReference>
<evidence type="ECO:0000313" key="13">
    <source>
        <dbReference type="Proteomes" id="UP000253594"/>
    </source>
</evidence>
<evidence type="ECO:0000256" key="2">
    <source>
        <dbReference type="ARBA" id="ARBA00004496"/>
    </source>
</evidence>
<dbReference type="InterPro" id="IPR018163">
    <property type="entry name" value="Thr/Ala-tRNA-synth_IIc_edit"/>
</dbReference>
<evidence type="ECO:0000256" key="1">
    <source>
        <dbReference type="ARBA" id="ARBA00001947"/>
    </source>
</evidence>
<evidence type="ECO:0000313" key="10">
    <source>
        <dbReference type="EMBL" id="RCI73165.1"/>
    </source>
</evidence>
<dbReference type="GO" id="GO:0002161">
    <property type="term" value="F:aminoacyl-tRNA deacylase activity"/>
    <property type="evidence" value="ECO:0007669"/>
    <property type="project" value="UniProtKB-ARBA"/>
</dbReference>
<dbReference type="PROSITE" id="PS50860">
    <property type="entry name" value="AA_TRNA_LIGASE_II_ALA"/>
    <property type="match status" value="1"/>
</dbReference>
<dbReference type="PANTHER" id="PTHR43462:SF1">
    <property type="entry name" value="ALANYL-TRNA EDITING PROTEIN AARSD1"/>
    <property type="match status" value="1"/>
</dbReference>
<dbReference type="GO" id="GO:0006419">
    <property type="term" value="P:alanyl-tRNA aminoacylation"/>
    <property type="evidence" value="ECO:0007669"/>
    <property type="project" value="InterPro"/>
</dbReference>
<comment type="cofactor">
    <cofactor evidence="1">
        <name>Zn(2+)</name>
        <dbReference type="ChEBI" id="CHEBI:29105"/>
    </cofactor>
</comment>
<dbReference type="InterPro" id="IPR012947">
    <property type="entry name" value="tRNA_SAD"/>
</dbReference>
<dbReference type="InterPro" id="IPR009000">
    <property type="entry name" value="Transl_B-barrel_sf"/>
</dbReference>
<feature type="domain" description="Alanyl-transfer RNA synthetases family profile" evidence="7">
    <location>
        <begin position="1"/>
        <end position="244"/>
    </location>
</feature>
<dbReference type="Pfam" id="PF07973">
    <property type="entry name" value="tRNA_SAD"/>
    <property type="match status" value="1"/>
</dbReference>
<dbReference type="SMART" id="SM00863">
    <property type="entry name" value="tRNA_SAD"/>
    <property type="match status" value="1"/>
</dbReference>
<dbReference type="Proteomes" id="UP000194857">
    <property type="component" value="Unassembled WGS sequence"/>
</dbReference>
<keyword evidence="8" id="KW-0436">Ligase</keyword>
<dbReference type="Gene3D" id="2.40.30.130">
    <property type="match status" value="1"/>
</dbReference>
<reference evidence="8" key="2">
    <citation type="submission" date="2015-06" db="EMBL/GenBank/DDBJ databases">
        <authorList>
            <person name="Radhakrishnan R."/>
            <person name="Underwood A."/>
            <person name="Al-Shahib A."/>
        </authorList>
    </citation>
    <scope>NUCLEOTIDE SEQUENCE</scope>
    <source>
        <strain evidence="8">P19_London_7_VIM_2_05_10</strain>
    </source>
</reference>
<evidence type="ECO:0000256" key="3">
    <source>
        <dbReference type="ARBA" id="ARBA00017959"/>
    </source>
</evidence>
<dbReference type="GO" id="GO:0005524">
    <property type="term" value="F:ATP binding"/>
    <property type="evidence" value="ECO:0007669"/>
    <property type="project" value="InterPro"/>
</dbReference>
<dbReference type="EMBL" id="QORE01000694">
    <property type="protein sequence ID" value="RCI73165.1"/>
    <property type="molecule type" value="Genomic_DNA"/>
</dbReference>
<dbReference type="Proteomes" id="UP000253594">
    <property type="component" value="Unassembled WGS sequence"/>
</dbReference>
<organism evidence="8 11">
    <name type="scientific">Pseudomonas aeruginosa</name>
    <dbReference type="NCBI Taxonomy" id="287"/>
    <lineage>
        <taxon>Bacteria</taxon>
        <taxon>Pseudomonadati</taxon>
        <taxon>Pseudomonadota</taxon>
        <taxon>Gammaproteobacteria</taxon>
        <taxon>Pseudomonadales</taxon>
        <taxon>Pseudomonadaceae</taxon>
        <taxon>Pseudomonas</taxon>
    </lineage>
</organism>
<dbReference type="EMBL" id="NFFZ01000015">
    <property type="protein sequence ID" value="OTI57895.1"/>
    <property type="molecule type" value="Genomic_DNA"/>
</dbReference>
<dbReference type="AlphaFoldDB" id="A0A0F7QNT5"/>
<sequence length="244" mass="26483">MTQTASLFLQDSYREECLARITDVVEDGLLLDQTVFYPQGGGQAGDSGWLTLADGTRLRIADTRKGTEAGAGRDAILHIPAEGQATVLRAMKPGEVVLAQIDWVRRYRHMRLHTAAHMLCAVLPYPVNGCSITDEHARLDFVTSEPLSREAIDSALAAMVEAAHPVSIDTMSDDALRARPDLVRTMSVQPPMGAGQVRLVSIKDTDLQPCGGTHVANTEEVGVVRVSKMEKKSARTRRVVLVLG</sequence>
<evidence type="ECO:0000256" key="6">
    <source>
        <dbReference type="ARBA" id="ARBA00032577"/>
    </source>
</evidence>
<dbReference type="Proteomes" id="UP000045039">
    <property type="component" value="Unassembled WGS sequence"/>
</dbReference>
<dbReference type="PANTHER" id="PTHR43462">
    <property type="entry name" value="ALANYL-TRNA EDITING PROTEIN"/>
    <property type="match status" value="1"/>
</dbReference>
<comment type="caution">
    <text evidence="8">The sequence shown here is derived from an EMBL/GenBank/DDBJ whole genome shotgun (WGS) entry which is preliminary data.</text>
</comment>
<keyword evidence="5" id="KW-0862">Zinc</keyword>
<reference evidence="9 12" key="3">
    <citation type="submission" date="2017-05" db="EMBL/GenBank/DDBJ databases">
        <authorList>
            <person name="Song R."/>
            <person name="Chenine A.L."/>
            <person name="Ruprecht R.M."/>
        </authorList>
    </citation>
    <scope>NUCLEOTIDE SEQUENCE [LARGE SCALE GENOMIC DNA]</scope>
    <source>
        <strain evidence="9 12">S567_C10_BS</strain>
    </source>
</reference>
<evidence type="ECO:0000259" key="7">
    <source>
        <dbReference type="PROSITE" id="PS50860"/>
    </source>
</evidence>
<dbReference type="Gene3D" id="3.30.980.10">
    <property type="entry name" value="Threonyl-trna Synthetase, Chain A, domain 2"/>
    <property type="match status" value="1"/>
</dbReference>
<dbReference type="GO" id="GO:0003676">
    <property type="term" value="F:nucleic acid binding"/>
    <property type="evidence" value="ECO:0007669"/>
    <property type="project" value="InterPro"/>
</dbReference>
<evidence type="ECO:0000313" key="11">
    <source>
        <dbReference type="Proteomes" id="UP000045039"/>
    </source>
</evidence>
<keyword evidence="9" id="KW-0378">Hydrolase</keyword>
<dbReference type="GO" id="GO:0005737">
    <property type="term" value="C:cytoplasm"/>
    <property type="evidence" value="ECO:0007669"/>
    <property type="project" value="UniProtKB-SubCell"/>
</dbReference>
<evidence type="ECO:0000313" key="8">
    <source>
        <dbReference type="EMBL" id="CRO32455.1"/>
    </source>
</evidence>
<evidence type="ECO:0000313" key="12">
    <source>
        <dbReference type="Proteomes" id="UP000194857"/>
    </source>
</evidence>
<protein>
    <recommendedName>
        <fullName evidence="3">Alanine--tRNA ligase</fullName>
    </recommendedName>
    <alternativeName>
        <fullName evidence="6">Alanyl-tRNA synthetase</fullName>
    </alternativeName>
</protein>
<dbReference type="InterPro" id="IPR018164">
    <property type="entry name" value="Ala-tRNA-synth_IIc_N"/>
</dbReference>